<dbReference type="Gene3D" id="3.30.70.1450">
    <property type="entry name" value="Regulator of K+ conductance, C-terminal domain"/>
    <property type="match status" value="1"/>
</dbReference>
<evidence type="ECO:0000313" key="3">
    <source>
        <dbReference type="Proteomes" id="UP000050833"/>
    </source>
</evidence>
<protein>
    <recommendedName>
        <fullName evidence="1">RCK C-terminal domain-containing protein</fullName>
    </recommendedName>
</protein>
<reference evidence="2 3" key="1">
    <citation type="submission" date="2015-10" db="EMBL/GenBank/DDBJ databases">
        <title>Butyribacter intestini gen. nov., sp. nov., a butyric acid-producing bacterium of the family Lachnospiraceae isolated from the human faeces.</title>
        <authorList>
            <person name="Zou Y."/>
            <person name="Xue W."/>
            <person name="Luo G."/>
            <person name="Lv M."/>
        </authorList>
    </citation>
    <scope>NUCLEOTIDE SEQUENCE [LARGE SCALE GENOMIC DNA]</scope>
    <source>
        <strain evidence="2 3">TF01-11</strain>
    </source>
</reference>
<accession>A0AAW3JNK0</accession>
<dbReference type="GO" id="GO:0006813">
    <property type="term" value="P:potassium ion transport"/>
    <property type="evidence" value="ECO:0007669"/>
    <property type="project" value="InterPro"/>
</dbReference>
<dbReference type="PROSITE" id="PS51202">
    <property type="entry name" value="RCK_C"/>
    <property type="match status" value="1"/>
</dbReference>
<dbReference type="SUPFAM" id="SSF51735">
    <property type="entry name" value="NAD(P)-binding Rossmann-fold domains"/>
    <property type="match status" value="1"/>
</dbReference>
<gene>
    <name evidence="2" type="ORF">APZ18_13365</name>
</gene>
<dbReference type="Proteomes" id="UP000050833">
    <property type="component" value="Unassembled WGS sequence"/>
</dbReference>
<name>A0AAW3JNK0_9FIRM</name>
<dbReference type="Pfam" id="PF02254">
    <property type="entry name" value="TrkA_N"/>
    <property type="match status" value="1"/>
</dbReference>
<proteinExistence type="predicted"/>
<dbReference type="InterPro" id="IPR003148">
    <property type="entry name" value="RCK_N"/>
</dbReference>
<dbReference type="InterPro" id="IPR036721">
    <property type="entry name" value="RCK_C_sf"/>
</dbReference>
<dbReference type="PANTHER" id="PTHR43833">
    <property type="entry name" value="POTASSIUM CHANNEL PROTEIN 2-RELATED-RELATED"/>
    <property type="match status" value="1"/>
</dbReference>
<dbReference type="SUPFAM" id="SSF116726">
    <property type="entry name" value="TrkA C-terminal domain-like"/>
    <property type="match status" value="1"/>
</dbReference>
<dbReference type="InterPro" id="IPR050721">
    <property type="entry name" value="Trk_Ktr_HKT_K-transport"/>
</dbReference>
<evidence type="ECO:0000259" key="1">
    <source>
        <dbReference type="PROSITE" id="PS51202"/>
    </source>
</evidence>
<dbReference type="GO" id="GO:0008324">
    <property type="term" value="F:monoatomic cation transmembrane transporter activity"/>
    <property type="evidence" value="ECO:0007669"/>
    <property type="project" value="InterPro"/>
</dbReference>
<dbReference type="RefSeq" id="WP_055945804.1">
    <property type="nucleotide sequence ID" value="NZ_DBGDCA010000433.1"/>
</dbReference>
<dbReference type="Gene3D" id="3.40.50.720">
    <property type="entry name" value="NAD(P)-binding Rossmann-like Domain"/>
    <property type="match status" value="1"/>
</dbReference>
<feature type="domain" description="RCK C-terminal" evidence="1">
    <location>
        <begin position="135"/>
        <end position="216"/>
    </location>
</feature>
<dbReference type="Pfam" id="PF02080">
    <property type="entry name" value="TrkA_C"/>
    <property type="match status" value="1"/>
</dbReference>
<dbReference type="EMBL" id="LLKB01000006">
    <property type="protein sequence ID" value="KQC84292.1"/>
    <property type="molecule type" value="Genomic_DNA"/>
</dbReference>
<dbReference type="InterPro" id="IPR006037">
    <property type="entry name" value="RCK_C"/>
</dbReference>
<organism evidence="2 3">
    <name type="scientific">Butyribacter intestini</name>
    <dbReference type="NCBI Taxonomy" id="1703332"/>
    <lineage>
        <taxon>Bacteria</taxon>
        <taxon>Bacillati</taxon>
        <taxon>Bacillota</taxon>
        <taxon>Clostridia</taxon>
        <taxon>Lachnospirales</taxon>
        <taxon>Lachnospiraceae</taxon>
        <taxon>Butyribacter</taxon>
    </lineage>
</organism>
<evidence type="ECO:0000313" key="2">
    <source>
        <dbReference type="EMBL" id="KQC84292.1"/>
    </source>
</evidence>
<keyword evidence="3" id="KW-1185">Reference proteome</keyword>
<sequence>MEKSFAVIGLGKFGRSVAIELANTGADVLAVDIDKERVHSVANFVTCAVAVDIRDTEAMDTLGLSNMDAVVVAITEKLDISILATIYAKDAGVKTVVCKAQDETHKKILEKLGADQTIMPEQETGIRLARKLSNRRVINFMEISDKLKMVEIDVKPNWIGKSLMELDLRKKENLNVIAVRQDTSSEYEVNPSPDIRLTDKMTMLITCEVKDLDNLL</sequence>
<dbReference type="PANTHER" id="PTHR43833:SF7">
    <property type="entry name" value="KTR SYSTEM POTASSIUM UPTAKE PROTEIN C"/>
    <property type="match status" value="1"/>
</dbReference>
<comment type="caution">
    <text evidence="2">The sequence shown here is derived from an EMBL/GenBank/DDBJ whole genome shotgun (WGS) entry which is preliminary data.</text>
</comment>
<dbReference type="InterPro" id="IPR036291">
    <property type="entry name" value="NAD(P)-bd_dom_sf"/>
</dbReference>
<dbReference type="AlphaFoldDB" id="A0AAW3JNK0"/>